<dbReference type="AlphaFoldDB" id="A0A820Q3W8"/>
<dbReference type="EMBL" id="CAJOAY010029425">
    <property type="protein sequence ID" value="CAF4412640.1"/>
    <property type="molecule type" value="Genomic_DNA"/>
</dbReference>
<reference evidence="1" key="1">
    <citation type="submission" date="2021-02" db="EMBL/GenBank/DDBJ databases">
        <authorList>
            <person name="Nowell W R."/>
        </authorList>
    </citation>
    <scope>NUCLEOTIDE SEQUENCE</scope>
</reference>
<evidence type="ECO:0000313" key="2">
    <source>
        <dbReference type="Proteomes" id="UP000663881"/>
    </source>
</evidence>
<protein>
    <submittedName>
        <fullName evidence="1">Uncharacterized protein</fullName>
    </submittedName>
</protein>
<organism evidence="1 2">
    <name type="scientific">Adineta steineri</name>
    <dbReference type="NCBI Taxonomy" id="433720"/>
    <lineage>
        <taxon>Eukaryota</taxon>
        <taxon>Metazoa</taxon>
        <taxon>Spiralia</taxon>
        <taxon>Gnathifera</taxon>
        <taxon>Rotifera</taxon>
        <taxon>Eurotatoria</taxon>
        <taxon>Bdelloidea</taxon>
        <taxon>Adinetida</taxon>
        <taxon>Adinetidae</taxon>
        <taxon>Adineta</taxon>
    </lineage>
</organism>
<evidence type="ECO:0000313" key="1">
    <source>
        <dbReference type="EMBL" id="CAF4412640.1"/>
    </source>
</evidence>
<proteinExistence type="predicted"/>
<feature type="non-terminal residue" evidence="1">
    <location>
        <position position="1"/>
    </location>
</feature>
<comment type="caution">
    <text evidence="1">The sequence shown here is derived from an EMBL/GenBank/DDBJ whole genome shotgun (WGS) entry which is preliminary data.</text>
</comment>
<name>A0A820Q3W8_9BILA</name>
<gene>
    <name evidence="1" type="ORF">OKA104_LOCUS52037</name>
</gene>
<dbReference type="Proteomes" id="UP000663881">
    <property type="component" value="Unassembled WGS sequence"/>
</dbReference>
<accession>A0A820Q3W8</accession>
<sequence length="80" mass="8976">ISPISDIYNKQIKHPPQITTLLYGQTLLPLFKKELTPSSNDSYNQIATKTTIVTQMEKQIDGINATCNSLQKDKNLVSIK</sequence>